<organism evidence="3 4">
    <name type="scientific">Nepenthes gracilis</name>
    <name type="common">Slender pitcher plant</name>
    <dbReference type="NCBI Taxonomy" id="150966"/>
    <lineage>
        <taxon>Eukaryota</taxon>
        <taxon>Viridiplantae</taxon>
        <taxon>Streptophyta</taxon>
        <taxon>Embryophyta</taxon>
        <taxon>Tracheophyta</taxon>
        <taxon>Spermatophyta</taxon>
        <taxon>Magnoliopsida</taxon>
        <taxon>eudicotyledons</taxon>
        <taxon>Gunneridae</taxon>
        <taxon>Pentapetalae</taxon>
        <taxon>Caryophyllales</taxon>
        <taxon>Nepenthaceae</taxon>
        <taxon>Nepenthes</taxon>
    </lineage>
</organism>
<protein>
    <submittedName>
        <fullName evidence="3">Uncharacterized protein</fullName>
    </submittedName>
</protein>
<proteinExistence type="predicted"/>
<gene>
    <name evidence="3" type="ORF">Nepgr_010151</name>
</gene>
<sequence>MLNRLLGQRGVAQIKRAMRNGKITFLCLVMTVVVLRGMIGAGHFGTPEQDVVLLRSHLSNNRRVFEEVNQSSSSSSGGTAAKKAEKNANSYEAFDINRILEDE</sequence>
<evidence type="ECO:0000256" key="1">
    <source>
        <dbReference type="SAM" id="MobiDB-lite"/>
    </source>
</evidence>
<name>A0AAD3XL37_NEPGR</name>
<feature type="region of interest" description="Disordered" evidence="1">
    <location>
        <begin position="66"/>
        <end position="87"/>
    </location>
</feature>
<keyword evidence="2" id="KW-0472">Membrane</keyword>
<accession>A0AAD3XL37</accession>
<reference evidence="3" key="1">
    <citation type="submission" date="2023-05" db="EMBL/GenBank/DDBJ databases">
        <title>Nepenthes gracilis genome sequencing.</title>
        <authorList>
            <person name="Fukushima K."/>
        </authorList>
    </citation>
    <scope>NUCLEOTIDE SEQUENCE</scope>
    <source>
        <strain evidence="3">SING2019-196</strain>
    </source>
</reference>
<dbReference type="AlphaFoldDB" id="A0AAD3XL37"/>
<keyword evidence="2" id="KW-1133">Transmembrane helix</keyword>
<evidence type="ECO:0000256" key="2">
    <source>
        <dbReference type="SAM" id="Phobius"/>
    </source>
</evidence>
<comment type="caution">
    <text evidence="3">The sequence shown here is derived from an EMBL/GenBank/DDBJ whole genome shotgun (WGS) entry which is preliminary data.</text>
</comment>
<dbReference type="Proteomes" id="UP001279734">
    <property type="component" value="Unassembled WGS sequence"/>
</dbReference>
<keyword evidence="2" id="KW-0812">Transmembrane</keyword>
<dbReference type="EMBL" id="BSYO01000008">
    <property type="protein sequence ID" value="GMH08311.1"/>
    <property type="molecule type" value="Genomic_DNA"/>
</dbReference>
<evidence type="ECO:0000313" key="3">
    <source>
        <dbReference type="EMBL" id="GMH08311.1"/>
    </source>
</evidence>
<feature type="transmembrane region" description="Helical" evidence="2">
    <location>
        <begin position="23"/>
        <end position="44"/>
    </location>
</feature>
<evidence type="ECO:0000313" key="4">
    <source>
        <dbReference type="Proteomes" id="UP001279734"/>
    </source>
</evidence>
<keyword evidence="4" id="KW-1185">Reference proteome</keyword>